<comment type="catalytic activity">
    <reaction evidence="37">
        <text>pheophorbide a(in) + ATP + H2O = pheophorbide a(out) + ADP + phosphate + H(+)</text>
        <dbReference type="Rhea" id="RHEA:61360"/>
        <dbReference type="ChEBI" id="CHEBI:15377"/>
        <dbReference type="ChEBI" id="CHEBI:15378"/>
        <dbReference type="ChEBI" id="CHEBI:30616"/>
        <dbReference type="ChEBI" id="CHEBI:43474"/>
        <dbReference type="ChEBI" id="CHEBI:58687"/>
        <dbReference type="ChEBI" id="CHEBI:456216"/>
    </reaction>
    <physiologicalReaction direction="left-to-right" evidence="37">
        <dbReference type="Rhea" id="RHEA:61361"/>
    </physiologicalReaction>
</comment>
<evidence type="ECO:0000256" key="23">
    <source>
        <dbReference type="ARBA" id="ARBA00023034"/>
    </source>
</evidence>
<dbReference type="PANTHER" id="PTHR24221:SF654">
    <property type="entry name" value="ATP-BINDING CASSETTE SUB-FAMILY B MEMBER 6"/>
    <property type="match status" value="1"/>
</dbReference>
<evidence type="ECO:0000256" key="37">
    <source>
        <dbReference type="ARBA" id="ARBA00048455"/>
    </source>
</evidence>
<keyword evidence="17" id="KW-0967">Endosome</keyword>
<dbReference type="PANTHER" id="PTHR24221">
    <property type="entry name" value="ATP-BINDING CASSETTE SUB-FAMILY B"/>
    <property type="match status" value="1"/>
</dbReference>
<feature type="transmembrane region" description="Helical" evidence="42">
    <location>
        <begin position="442"/>
        <end position="462"/>
    </location>
</feature>
<dbReference type="GO" id="GO:0020037">
    <property type="term" value="F:heme binding"/>
    <property type="evidence" value="ECO:0007669"/>
    <property type="project" value="TreeGrafter"/>
</dbReference>
<evidence type="ECO:0000256" key="35">
    <source>
        <dbReference type="ARBA" id="ARBA00047789"/>
    </source>
</evidence>
<dbReference type="Proteomes" id="UP000007879">
    <property type="component" value="Unassembled WGS sequence"/>
</dbReference>
<evidence type="ECO:0000256" key="38">
    <source>
        <dbReference type="ARBA" id="ARBA00048510"/>
    </source>
</evidence>
<dbReference type="CDD" id="cd18581">
    <property type="entry name" value="ABC_6TM_ABCB6"/>
    <property type="match status" value="1"/>
</dbReference>
<keyword evidence="24" id="KW-0496">Mitochondrion</keyword>
<evidence type="ECO:0000256" key="2">
    <source>
        <dbReference type="ARBA" id="ARBA00004333"/>
    </source>
</evidence>
<dbReference type="GO" id="GO:0005576">
    <property type="term" value="C:extracellular region"/>
    <property type="evidence" value="ECO:0007669"/>
    <property type="project" value="UniProtKB-SubCell"/>
</dbReference>
<feature type="domain" description="ABC transporter" evidence="43">
    <location>
        <begin position="620"/>
        <end position="854"/>
    </location>
</feature>
<evidence type="ECO:0000256" key="32">
    <source>
        <dbReference type="ARBA" id="ARBA00031413"/>
    </source>
</evidence>
<evidence type="ECO:0000256" key="15">
    <source>
        <dbReference type="ARBA" id="ARBA00022692"/>
    </source>
</evidence>
<evidence type="ECO:0000256" key="17">
    <source>
        <dbReference type="ARBA" id="ARBA00022753"/>
    </source>
</evidence>
<evidence type="ECO:0000256" key="41">
    <source>
        <dbReference type="SAM" id="MobiDB-lite"/>
    </source>
</evidence>
<comment type="subcellular location">
    <subcellularLocation>
        <location evidence="8">Cell membrane</location>
        <topology evidence="8">Multi-pass membrane protein</topology>
    </subcellularLocation>
    <subcellularLocation>
        <location evidence="1">Early endosome membrane</location>
    </subcellularLocation>
    <subcellularLocation>
        <location evidence="6">Endoplasmic reticulum membrane</location>
        <topology evidence="6">Multi-pass membrane protein</topology>
    </subcellularLocation>
    <subcellularLocation>
        <location evidence="3">Endosome membrane</location>
        <topology evidence="3">Multi-pass membrane protein</topology>
    </subcellularLocation>
    <subcellularLocation>
        <location evidence="2">Endosome</location>
        <location evidence="2">Multivesicular body membrane</location>
    </subcellularLocation>
    <subcellularLocation>
        <location evidence="9">Golgi apparatus membrane</location>
        <topology evidence="9">Multi-pass membrane protein</topology>
    </subcellularLocation>
    <subcellularLocation>
        <location evidence="5">Late endosome membrane</location>
    </subcellularLocation>
    <subcellularLocation>
        <location evidence="10">Lysosome membrane</location>
    </subcellularLocation>
    <subcellularLocation>
        <location evidence="28">Melanosome membrane</location>
    </subcellularLocation>
    <subcellularLocation>
        <location evidence="4">Mitochondrion outer membrane</location>
        <topology evidence="4">Multi-pass membrane protein</topology>
    </subcellularLocation>
    <subcellularLocation>
        <location evidence="7">Secreted</location>
        <location evidence="7">Extracellular exosome</location>
    </subcellularLocation>
</comment>
<feature type="transmembrane region" description="Helical" evidence="42">
    <location>
        <begin position="102"/>
        <end position="125"/>
    </location>
</feature>
<dbReference type="STRING" id="400682.A0A1X7UKM5"/>
<evidence type="ECO:0000256" key="13">
    <source>
        <dbReference type="ARBA" id="ARBA00022475"/>
    </source>
</evidence>
<feature type="transmembrane region" description="Helical" evidence="42">
    <location>
        <begin position="71"/>
        <end position="96"/>
    </location>
</feature>
<dbReference type="FunFam" id="3.40.50.300:FF:000186">
    <property type="entry name" value="ATP-binding cassette sub-family B member 7, mitochondrial"/>
    <property type="match status" value="1"/>
</dbReference>
<comment type="catalytic activity">
    <reaction evidence="35">
        <text>uroporphyrin I(in) + ATP + H2O = uroporphyrin I(out) + ADP + phosphate + H(+)</text>
        <dbReference type="Rhea" id="RHEA:66772"/>
        <dbReference type="ChEBI" id="CHEBI:15377"/>
        <dbReference type="ChEBI" id="CHEBI:15378"/>
        <dbReference type="ChEBI" id="CHEBI:30616"/>
        <dbReference type="ChEBI" id="CHEBI:43474"/>
        <dbReference type="ChEBI" id="CHEBI:167480"/>
        <dbReference type="ChEBI" id="CHEBI:456216"/>
    </reaction>
    <physiologicalReaction direction="left-to-right" evidence="35">
        <dbReference type="Rhea" id="RHEA:66773"/>
    </physiologicalReaction>
</comment>
<evidence type="ECO:0000256" key="19">
    <source>
        <dbReference type="ARBA" id="ARBA00022824"/>
    </source>
</evidence>
<feature type="transmembrane region" description="Helical" evidence="42">
    <location>
        <begin position="413"/>
        <end position="436"/>
    </location>
</feature>
<dbReference type="InterPro" id="IPR017871">
    <property type="entry name" value="ABC_transporter-like_CS"/>
</dbReference>
<comment type="catalytic activity">
    <reaction evidence="40">
        <text>coproporphyrin I(in) + ATP + H2O = coproporphyrin I(out) + ADP + phosphate + H(+)</text>
        <dbReference type="Rhea" id="RHEA:66768"/>
        <dbReference type="ChEBI" id="CHEBI:15377"/>
        <dbReference type="ChEBI" id="CHEBI:15378"/>
        <dbReference type="ChEBI" id="CHEBI:30616"/>
        <dbReference type="ChEBI" id="CHEBI:43474"/>
        <dbReference type="ChEBI" id="CHEBI:167478"/>
        <dbReference type="ChEBI" id="CHEBI:456216"/>
    </reaction>
    <physiologicalReaction direction="left-to-right" evidence="40">
        <dbReference type="Rhea" id="RHEA:66769"/>
    </physiologicalReaction>
</comment>
<dbReference type="FunFam" id="1.20.1560.10:FF:000022">
    <property type="entry name" value="ATP-binding cassette sub-family B member 6, mitochondrial"/>
    <property type="match status" value="1"/>
</dbReference>
<proteinExistence type="inferred from homology"/>
<dbReference type="InParanoid" id="A0A1X7UKM5"/>
<feature type="transmembrane region" description="Helical" evidence="42">
    <location>
        <begin position="177"/>
        <end position="200"/>
    </location>
</feature>
<evidence type="ECO:0000256" key="7">
    <source>
        <dbReference type="ARBA" id="ARBA00004550"/>
    </source>
</evidence>
<evidence type="ECO:0000256" key="21">
    <source>
        <dbReference type="ARBA" id="ARBA00022967"/>
    </source>
</evidence>
<dbReference type="GO" id="GO:0005741">
    <property type="term" value="C:mitochondrial outer membrane"/>
    <property type="evidence" value="ECO:0007669"/>
    <property type="project" value="UniProtKB-SubCell"/>
</dbReference>
<comment type="catalytic activity">
    <reaction evidence="34">
        <text>coproporphyrinogen III(in) + ATP + H2O = coproporphyrinogen III(out) + ADP + phosphate + H(+)</text>
        <dbReference type="Rhea" id="RHEA:66680"/>
        <dbReference type="ChEBI" id="CHEBI:15377"/>
        <dbReference type="ChEBI" id="CHEBI:15378"/>
        <dbReference type="ChEBI" id="CHEBI:30616"/>
        <dbReference type="ChEBI" id="CHEBI:43474"/>
        <dbReference type="ChEBI" id="CHEBI:57309"/>
        <dbReference type="ChEBI" id="CHEBI:456216"/>
    </reaction>
    <physiologicalReaction direction="left-to-right" evidence="34">
        <dbReference type="Rhea" id="RHEA:66681"/>
    </physiologicalReaction>
</comment>
<evidence type="ECO:0000256" key="42">
    <source>
        <dbReference type="SAM" id="Phobius"/>
    </source>
</evidence>
<comment type="catalytic activity">
    <reaction evidence="36">
        <text>protoporphyrin IX(in) + ATP + H2O = protoporphyrin IX(out) + ADP + phosphate + H(+)</text>
        <dbReference type="Rhea" id="RHEA:61336"/>
        <dbReference type="ChEBI" id="CHEBI:15377"/>
        <dbReference type="ChEBI" id="CHEBI:15378"/>
        <dbReference type="ChEBI" id="CHEBI:30616"/>
        <dbReference type="ChEBI" id="CHEBI:43474"/>
        <dbReference type="ChEBI" id="CHEBI:57306"/>
        <dbReference type="ChEBI" id="CHEBI:456216"/>
    </reaction>
    <physiologicalReaction direction="left-to-right" evidence="36">
        <dbReference type="Rhea" id="RHEA:61337"/>
    </physiologicalReaction>
</comment>
<evidence type="ECO:0000256" key="14">
    <source>
        <dbReference type="ARBA" id="ARBA00022525"/>
    </source>
</evidence>
<keyword evidence="12" id="KW-0813">Transport</keyword>
<dbReference type="InterPro" id="IPR003439">
    <property type="entry name" value="ABC_transporter-like_ATP-bd"/>
</dbReference>
<sequence length="878" mass="99707">MLPFCEPGDTDNRVWRDAGFSRCFVTITGSLATSGLLIVFGLATIILCTNKKEIKKKGNKNKRRHFLYSKALLFEIISTLIISASFLAELLVRIFLEDGSRLYGYNLVTCITSLVSWLFSLILIYRERLSSYFCLHHSLSLVLFWLLNIIWLSASIVSWSSSEWWWGLDDKIDISDLVLFCVRLSLLLLLTIVSILRPLVGSKKILNNRLIINEVPIDAENEWEETVKESKGSEDPSKSGSFERKSSQGSAFGSLWKKTKLIFPYVWPKGHYLLQLVVIICFLILGAGRVINLYVPIYYKKIVNGLTPQVNTTDSLDLAFGMTLGNSGITFPLASILIYVLLRFLQGGAVGSMGFANNLRTFLWIKVQQYTSRAMQVRLFSHLHSLSLRWHLGRKTGEVLRVMDRGTDSINNLLSYVLFNILPTIVDIGIAVIYFIIAFDAWFGLIVFTTMVSYLLLTISITEWRTKYRRIMNERDNEVKAKGVDSLLNFETVKYYGHEEFEGDRFRDAILNYQSAEWESLASLNLLNSGQNIVITAGLLVGSMLCAYRVYQGVLNVGDFVLFATYIIQLYAPLNFFGTYYRLIQQAFIDMENMFDLLDVSCEITDNPNASPLHITDGCIEFRRVYFHYNPEKPILKDLSFTVRAGETVALVGTSGAGKSTIIRLLFRFYDIQDGQILIDGQDIRHVRQASLRQKLGVVPQDTVLFNDNIRYNIRYGRIDANDREVEEAAHYADMDERIKSFPQQYNTTVGERGLKLSGGEKQRVAIARTILKNPMIILLDEATSALDTQTERNIQNSLMRVCQGRTTIIVAHRLSTIIHANQILVLSEGEVCERGTHEDLLSLGGVYSNMWRQQQTSLEEDNVNGVDMMGEDAENIL</sequence>
<keyword evidence="14" id="KW-0964">Secreted</keyword>
<evidence type="ECO:0000256" key="8">
    <source>
        <dbReference type="ARBA" id="ARBA00004651"/>
    </source>
</evidence>
<evidence type="ECO:0000256" key="1">
    <source>
        <dbReference type="ARBA" id="ARBA00004146"/>
    </source>
</evidence>
<feature type="transmembrane region" description="Helical" evidence="42">
    <location>
        <begin position="319"/>
        <end position="342"/>
    </location>
</feature>
<keyword evidence="15 42" id="KW-0812">Transmembrane</keyword>
<dbReference type="EC" id="7.6.2.5" evidence="30"/>
<dbReference type="OrthoDB" id="6500128at2759"/>
<keyword evidence="20" id="KW-0067">ATP-binding</keyword>
<evidence type="ECO:0000256" key="20">
    <source>
        <dbReference type="ARBA" id="ARBA00022840"/>
    </source>
</evidence>
<dbReference type="GO" id="GO:0031901">
    <property type="term" value="C:early endosome membrane"/>
    <property type="evidence" value="ECO:0007669"/>
    <property type="project" value="UniProtKB-SubCell"/>
</dbReference>
<dbReference type="AlphaFoldDB" id="A0A1X7UKM5"/>
<feature type="domain" description="ABC transmembrane type-1" evidence="44">
    <location>
        <begin position="279"/>
        <end position="586"/>
    </location>
</feature>
<keyword evidence="16" id="KW-0547">Nucleotide-binding</keyword>
<dbReference type="Gene3D" id="3.40.50.300">
    <property type="entry name" value="P-loop containing nucleotide triphosphate hydrolases"/>
    <property type="match status" value="1"/>
</dbReference>
<dbReference type="GO" id="GO:0000139">
    <property type="term" value="C:Golgi membrane"/>
    <property type="evidence" value="ECO:0007669"/>
    <property type="project" value="UniProtKB-SubCell"/>
</dbReference>
<evidence type="ECO:0000256" key="6">
    <source>
        <dbReference type="ARBA" id="ARBA00004477"/>
    </source>
</evidence>
<name>A0A1X7UKM5_AMPQE</name>
<dbReference type="Pfam" id="PF00005">
    <property type="entry name" value="ABC_tran"/>
    <property type="match status" value="1"/>
</dbReference>
<evidence type="ECO:0000256" key="16">
    <source>
        <dbReference type="ARBA" id="ARBA00022741"/>
    </source>
</evidence>
<dbReference type="InterPro" id="IPR039421">
    <property type="entry name" value="Type_1_exporter"/>
</dbReference>
<feature type="transmembrane region" description="Helical" evidence="42">
    <location>
        <begin position="137"/>
        <end position="157"/>
    </location>
</feature>
<evidence type="ECO:0000256" key="40">
    <source>
        <dbReference type="ARBA" id="ARBA00049398"/>
    </source>
</evidence>
<organism evidence="45">
    <name type="scientific">Amphimedon queenslandica</name>
    <name type="common">Sponge</name>
    <dbReference type="NCBI Taxonomy" id="400682"/>
    <lineage>
        <taxon>Eukaryota</taxon>
        <taxon>Metazoa</taxon>
        <taxon>Porifera</taxon>
        <taxon>Demospongiae</taxon>
        <taxon>Heteroscleromorpha</taxon>
        <taxon>Haplosclerida</taxon>
        <taxon>Niphatidae</taxon>
        <taxon>Amphimedon</taxon>
    </lineage>
</organism>
<evidence type="ECO:0000256" key="18">
    <source>
        <dbReference type="ARBA" id="ARBA00022787"/>
    </source>
</evidence>
<comment type="catalytic activity">
    <reaction evidence="38">
        <text>uroporphyrin III(in) + ATP + H2O = uroporphyrin III(out) + ADP + phosphate + H(+)</text>
        <dbReference type="Rhea" id="RHEA:66776"/>
        <dbReference type="ChEBI" id="CHEBI:15377"/>
        <dbReference type="ChEBI" id="CHEBI:15378"/>
        <dbReference type="ChEBI" id="CHEBI:30616"/>
        <dbReference type="ChEBI" id="CHEBI:43474"/>
        <dbReference type="ChEBI" id="CHEBI:167479"/>
        <dbReference type="ChEBI" id="CHEBI:456216"/>
    </reaction>
    <physiologicalReaction direction="left-to-right" evidence="38">
        <dbReference type="Rhea" id="RHEA:66777"/>
    </physiologicalReaction>
</comment>
<dbReference type="InterPro" id="IPR011527">
    <property type="entry name" value="ABC1_TM_dom"/>
</dbReference>
<evidence type="ECO:0000256" key="34">
    <source>
        <dbReference type="ARBA" id="ARBA00047753"/>
    </source>
</evidence>
<comment type="catalytic activity">
    <reaction evidence="33">
        <text>heme b(in) + ATP + H2O = heme b(out) + ADP + phosphate + H(+)</text>
        <dbReference type="Rhea" id="RHEA:19261"/>
        <dbReference type="ChEBI" id="CHEBI:15377"/>
        <dbReference type="ChEBI" id="CHEBI:15378"/>
        <dbReference type="ChEBI" id="CHEBI:30616"/>
        <dbReference type="ChEBI" id="CHEBI:43474"/>
        <dbReference type="ChEBI" id="CHEBI:60344"/>
        <dbReference type="ChEBI" id="CHEBI:456216"/>
        <dbReference type="EC" id="7.6.2.5"/>
    </reaction>
    <physiologicalReaction direction="left-to-right" evidence="33">
        <dbReference type="Rhea" id="RHEA:19262"/>
    </physiologicalReaction>
</comment>
<evidence type="ECO:0000256" key="5">
    <source>
        <dbReference type="ARBA" id="ARBA00004414"/>
    </source>
</evidence>
<dbReference type="GO" id="GO:0005789">
    <property type="term" value="C:endoplasmic reticulum membrane"/>
    <property type="evidence" value="ECO:0007669"/>
    <property type="project" value="UniProtKB-SubCell"/>
</dbReference>
<dbReference type="SUPFAM" id="SSF90123">
    <property type="entry name" value="ABC transporter transmembrane region"/>
    <property type="match status" value="1"/>
</dbReference>
<feature type="region of interest" description="Disordered" evidence="41">
    <location>
        <begin position="226"/>
        <end position="248"/>
    </location>
</feature>
<evidence type="ECO:0000256" key="29">
    <source>
        <dbReference type="ARBA" id="ARBA00024363"/>
    </source>
</evidence>
<feature type="transmembrane region" description="Helical" evidence="42">
    <location>
        <begin position="272"/>
        <end position="299"/>
    </location>
</feature>
<evidence type="ECO:0000256" key="39">
    <source>
        <dbReference type="ARBA" id="ARBA00048636"/>
    </source>
</evidence>
<keyword evidence="25 42" id="KW-0472">Membrane</keyword>
<dbReference type="InterPro" id="IPR036640">
    <property type="entry name" value="ABC1_TM_sf"/>
</dbReference>
<reference evidence="46" key="1">
    <citation type="journal article" date="2010" name="Nature">
        <title>The Amphimedon queenslandica genome and the evolution of animal complexity.</title>
        <authorList>
            <person name="Srivastava M."/>
            <person name="Simakov O."/>
            <person name="Chapman J."/>
            <person name="Fahey B."/>
            <person name="Gauthier M.E."/>
            <person name="Mitros T."/>
            <person name="Richards G.S."/>
            <person name="Conaco C."/>
            <person name="Dacre M."/>
            <person name="Hellsten U."/>
            <person name="Larroux C."/>
            <person name="Putnam N.H."/>
            <person name="Stanke M."/>
            <person name="Adamska M."/>
            <person name="Darling A."/>
            <person name="Degnan S.M."/>
            <person name="Oakley T.H."/>
            <person name="Plachetzki D.C."/>
            <person name="Zhai Y."/>
            <person name="Adamski M."/>
            <person name="Calcino A."/>
            <person name="Cummins S.F."/>
            <person name="Goodstein D.M."/>
            <person name="Harris C."/>
            <person name="Jackson D.J."/>
            <person name="Leys S.P."/>
            <person name="Shu S."/>
            <person name="Woodcroft B.J."/>
            <person name="Vervoort M."/>
            <person name="Kosik K.S."/>
            <person name="Manning G."/>
            <person name="Degnan B.M."/>
            <person name="Rokhsar D.S."/>
        </authorList>
    </citation>
    <scope>NUCLEOTIDE SEQUENCE [LARGE SCALE GENOMIC DNA]</scope>
</reference>
<reference evidence="45" key="2">
    <citation type="submission" date="2017-05" db="UniProtKB">
        <authorList>
            <consortium name="EnsemblMetazoa"/>
        </authorList>
    </citation>
    <scope>IDENTIFICATION</scope>
</reference>
<dbReference type="EnsemblMetazoa" id="Aqu2.1.28303_001">
    <property type="protein sequence ID" value="Aqu2.1.28303_001"/>
    <property type="gene ID" value="Aqu2.1.28303"/>
</dbReference>
<keyword evidence="18" id="KW-1000">Mitochondrion outer membrane</keyword>
<comment type="subunit">
    <text evidence="11">Homodimer.</text>
</comment>
<dbReference type="Pfam" id="PF00664">
    <property type="entry name" value="ABC_membrane"/>
    <property type="match status" value="1"/>
</dbReference>
<dbReference type="Pfam" id="PF16185">
    <property type="entry name" value="MTABC_N"/>
    <property type="match status" value="1"/>
</dbReference>
<dbReference type="CDD" id="cd03253">
    <property type="entry name" value="ABCC_ATM1_transporter"/>
    <property type="match status" value="1"/>
</dbReference>
<feature type="transmembrane region" description="Helical" evidence="42">
    <location>
        <begin position="533"/>
        <end position="551"/>
    </location>
</feature>
<dbReference type="InterPro" id="IPR003593">
    <property type="entry name" value="AAA+_ATPase"/>
</dbReference>
<dbReference type="eggNOG" id="KOG0056">
    <property type="taxonomic scope" value="Eukaryota"/>
</dbReference>
<keyword evidence="13" id="KW-1003">Cell membrane</keyword>
<evidence type="ECO:0000259" key="44">
    <source>
        <dbReference type="PROSITE" id="PS50929"/>
    </source>
</evidence>
<dbReference type="KEGG" id="aqu:105313224"/>
<comment type="catalytic activity">
    <reaction evidence="39">
        <text>coproporphyrin III(in) + ATP + H2O = coproporphyrin III(out) + ADP + phosphate + H(+)</text>
        <dbReference type="Rhea" id="RHEA:66664"/>
        <dbReference type="ChEBI" id="CHEBI:15377"/>
        <dbReference type="ChEBI" id="CHEBI:15378"/>
        <dbReference type="ChEBI" id="CHEBI:30616"/>
        <dbReference type="ChEBI" id="CHEBI:43474"/>
        <dbReference type="ChEBI" id="CHEBI:131725"/>
        <dbReference type="ChEBI" id="CHEBI:456216"/>
    </reaction>
    <physiologicalReaction direction="left-to-right" evidence="39">
        <dbReference type="Rhea" id="RHEA:66665"/>
    </physiologicalReaction>
</comment>
<evidence type="ECO:0000256" key="22">
    <source>
        <dbReference type="ARBA" id="ARBA00022989"/>
    </source>
</evidence>
<keyword evidence="19" id="KW-0256">Endoplasmic reticulum</keyword>
<evidence type="ECO:0000256" key="36">
    <source>
        <dbReference type="ARBA" id="ARBA00048309"/>
    </source>
</evidence>
<dbReference type="OMA" id="VTIYMAK"/>
<dbReference type="GO" id="GO:0016887">
    <property type="term" value="F:ATP hydrolysis activity"/>
    <property type="evidence" value="ECO:0007669"/>
    <property type="project" value="InterPro"/>
</dbReference>
<evidence type="ECO:0000256" key="10">
    <source>
        <dbReference type="ARBA" id="ARBA00004656"/>
    </source>
</evidence>
<dbReference type="SMART" id="SM00382">
    <property type="entry name" value="AAA"/>
    <property type="match status" value="1"/>
</dbReference>
<dbReference type="GO" id="GO:0015439">
    <property type="term" value="F:ABC-type heme transporter activity"/>
    <property type="evidence" value="ECO:0007669"/>
    <property type="project" value="UniProtKB-EC"/>
</dbReference>
<dbReference type="EnsemblMetazoa" id="XM_011406467.2">
    <property type="protein sequence ID" value="XP_011404769.1"/>
    <property type="gene ID" value="LOC105313224"/>
</dbReference>
<dbReference type="InterPro" id="IPR027417">
    <property type="entry name" value="P-loop_NTPase"/>
</dbReference>
<keyword evidence="46" id="KW-1185">Reference proteome</keyword>
<gene>
    <name evidence="45" type="primary">105313224</name>
</gene>
<evidence type="ECO:0000256" key="4">
    <source>
        <dbReference type="ARBA" id="ARBA00004374"/>
    </source>
</evidence>
<dbReference type="GO" id="GO:0005886">
    <property type="term" value="C:plasma membrane"/>
    <property type="evidence" value="ECO:0007669"/>
    <property type="project" value="UniProtKB-SubCell"/>
</dbReference>
<keyword evidence="23" id="KW-0333">Golgi apparatus</keyword>
<feature type="compositionally biased region" description="Basic and acidic residues" evidence="41">
    <location>
        <begin position="226"/>
        <end position="246"/>
    </location>
</feature>
<accession>A0A1X7UKM5</accession>
<evidence type="ECO:0000256" key="3">
    <source>
        <dbReference type="ARBA" id="ARBA00004337"/>
    </source>
</evidence>
<dbReference type="PROSITE" id="PS00211">
    <property type="entry name" value="ABC_TRANSPORTER_1"/>
    <property type="match status" value="1"/>
</dbReference>
<comment type="similarity">
    <text evidence="29">Belongs to the ABC transporter superfamily. ABCB family. Heavy Metal importer (TC 3.A.1.210) subfamily.</text>
</comment>
<protein>
    <recommendedName>
        <fullName evidence="31">ATP-binding cassette sub-family B member 6</fullName>
        <ecNumber evidence="30">7.6.2.5</ecNumber>
    </recommendedName>
    <alternativeName>
        <fullName evidence="32">ABC-type heme transporter ABCB6</fullName>
    </alternativeName>
</protein>
<feature type="transmembrane region" description="Helical" evidence="42">
    <location>
        <begin position="563"/>
        <end position="584"/>
    </location>
</feature>
<evidence type="ECO:0000256" key="9">
    <source>
        <dbReference type="ARBA" id="ARBA00004653"/>
    </source>
</evidence>
<evidence type="ECO:0000256" key="25">
    <source>
        <dbReference type="ARBA" id="ARBA00023136"/>
    </source>
</evidence>
<evidence type="ECO:0000256" key="30">
    <source>
        <dbReference type="ARBA" id="ARBA00024385"/>
    </source>
</evidence>
<dbReference type="InterPro" id="IPR032410">
    <property type="entry name" value="ABCB6_N"/>
</dbReference>
<dbReference type="PROSITE" id="PS50893">
    <property type="entry name" value="ABC_TRANSPORTER_2"/>
    <property type="match status" value="1"/>
</dbReference>
<dbReference type="SUPFAM" id="SSF52540">
    <property type="entry name" value="P-loop containing nucleoside triphosphate hydrolases"/>
    <property type="match status" value="1"/>
</dbReference>
<evidence type="ECO:0000313" key="45">
    <source>
        <dbReference type="EnsemblMetazoa" id="Aqu2.1.28303_001"/>
    </source>
</evidence>
<keyword evidence="22 42" id="KW-1133">Transmembrane helix</keyword>
<evidence type="ECO:0000256" key="27">
    <source>
        <dbReference type="ARBA" id="ARBA00023228"/>
    </source>
</evidence>
<evidence type="ECO:0000256" key="28">
    <source>
        <dbReference type="ARBA" id="ARBA00024320"/>
    </source>
</evidence>
<evidence type="ECO:0000313" key="46">
    <source>
        <dbReference type="Proteomes" id="UP000007879"/>
    </source>
</evidence>
<evidence type="ECO:0000259" key="43">
    <source>
        <dbReference type="PROSITE" id="PS50893"/>
    </source>
</evidence>
<evidence type="ECO:0000256" key="24">
    <source>
        <dbReference type="ARBA" id="ARBA00023128"/>
    </source>
</evidence>
<dbReference type="Gene3D" id="1.20.1560.10">
    <property type="entry name" value="ABC transporter type 1, transmembrane domain"/>
    <property type="match status" value="1"/>
</dbReference>
<keyword evidence="27" id="KW-0458">Lysosome</keyword>
<keyword evidence="26" id="KW-1015">Disulfide bond</keyword>
<keyword evidence="21" id="KW-1278">Translocase</keyword>
<evidence type="ECO:0000256" key="11">
    <source>
        <dbReference type="ARBA" id="ARBA00011738"/>
    </source>
</evidence>
<dbReference type="GO" id="GO:0005524">
    <property type="term" value="F:ATP binding"/>
    <property type="evidence" value="ECO:0007669"/>
    <property type="project" value="UniProtKB-KW"/>
</dbReference>
<evidence type="ECO:0000256" key="26">
    <source>
        <dbReference type="ARBA" id="ARBA00023157"/>
    </source>
</evidence>
<evidence type="ECO:0000256" key="31">
    <source>
        <dbReference type="ARBA" id="ARBA00024439"/>
    </source>
</evidence>
<evidence type="ECO:0000256" key="33">
    <source>
        <dbReference type="ARBA" id="ARBA00047649"/>
    </source>
</evidence>
<dbReference type="PROSITE" id="PS50929">
    <property type="entry name" value="ABC_TM1F"/>
    <property type="match status" value="1"/>
</dbReference>
<dbReference type="GO" id="GO:0005765">
    <property type="term" value="C:lysosomal membrane"/>
    <property type="evidence" value="ECO:0007669"/>
    <property type="project" value="UniProtKB-SubCell"/>
</dbReference>
<feature type="transmembrane region" description="Helical" evidence="42">
    <location>
        <begin position="24"/>
        <end position="50"/>
    </location>
</feature>
<dbReference type="GO" id="GO:0032585">
    <property type="term" value="C:multivesicular body membrane"/>
    <property type="evidence" value="ECO:0007669"/>
    <property type="project" value="UniProtKB-SubCell"/>
</dbReference>
<evidence type="ECO:0000256" key="12">
    <source>
        <dbReference type="ARBA" id="ARBA00022448"/>
    </source>
</evidence>